<dbReference type="RefSeq" id="WP_052107196.1">
    <property type="nucleotide sequence ID" value="NZ_CP014334.2"/>
</dbReference>
<dbReference type="Pfam" id="PF13181">
    <property type="entry name" value="TPR_8"/>
    <property type="match status" value="1"/>
</dbReference>
<sequence>MEYGVWGASDKEKEKFYEKARSYAEATLKLDPKNGRASYVAGSVIGRLARYRGIVQSLFMLEDFDRYIDNAIKLLNENDEEQRLYKTFAYIASGMRYRDVPWPLYNYKKAKELLNAALKLMLNYPNICLELGYLYLKTGEKAEAKEMFEAKDTLVSSDMSNS</sequence>
<gene>
    <name evidence="1" type="ORF">NA23_06730</name>
</gene>
<dbReference type="Gene3D" id="1.25.40.10">
    <property type="entry name" value="Tetratricopeptide repeat domain"/>
    <property type="match status" value="1"/>
</dbReference>
<dbReference type="KEGG" id="fia:NA23_06730"/>
<reference evidence="1 2" key="1">
    <citation type="journal article" date="2015" name="Stand. Genomic Sci.">
        <title>Genome sequence of a native-feather degrading extremely thermophilic Eubacterium, Fervidobacterium islandicum AW-1.</title>
        <authorList>
            <person name="Lee Y.J."/>
            <person name="Jeong H."/>
            <person name="Park G.S."/>
            <person name="Kwak Y."/>
            <person name="Lee S.J."/>
            <person name="Lee S.J."/>
            <person name="Park M.K."/>
            <person name="Kim J.Y."/>
            <person name="Kang H.K."/>
            <person name="Shin J.H."/>
            <person name="Lee D.W."/>
        </authorList>
    </citation>
    <scope>NUCLEOTIDE SEQUENCE [LARGE SCALE GENOMIC DNA]</scope>
    <source>
        <strain evidence="1 2">AW-1</strain>
    </source>
</reference>
<evidence type="ECO:0000313" key="1">
    <source>
        <dbReference type="EMBL" id="AMW32974.1"/>
    </source>
</evidence>
<name>A0AAI8CM71_FERIS</name>
<dbReference type="InterPro" id="IPR011990">
    <property type="entry name" value="TPR-like_helical_dom_sf"/>
</dbReference>
<dbReference type="Proteomes" id="UP000093740">
    <property type="component" value="Chromosome"/>
</dbReference>
<dbReference type="AlphaFoldDB" id="A0AAI8CM71"/>
<dbReference type="EMBL" id="CP014334">
    <property type="protein sequence ID" value="AMW32974.1"/>
    <property type="molecule type" value="Genomic_DNA"/>
</dbReference>
<dbReference type="InterPro" id="IPR019734">
    <property type="entry name" value="TPR_rpt"/>
</dbReference>
<evidence type="ECO:0000313" key="2">
    <source>
        <dbReference type="Proteomes" id="UP000093740"/>
    </source>
</evidence>
<keyword evidence="2" id="KW-1185">Reference proteome</keyword>
<organism evidence="1 2">
    <name type="scientific">Fervidobacterium islandicum</name>
    <dbReference type="NCBI Taxonomy" id="2423"/>
    <lineage>
        <taxon>Bacteria</taxon>
        <taxon>Thermotogati</taxon>
        <taxon>Thermotogota</taxon>
        <taxon>Thermotogae</taxon>
        <taxon>Thermotogales</taxon>
        <taxon>Fervidobacteriaceae</taxon>
        <taxon>Fervidobacterium</taxon>
    </lineage>
</organism>
<protein>
    <recommendedName>
        <fullName evidence="3">Tetratricopeptide repeat protein</fullName>
    </recommendedName>
</protein>
<evidence type="ECO:0008006" key="3">
    <source>
        <dbReference type="Google" id="ProtNLM"/>
    </source>
</evidence>
<dbReference type="SUPFAM" id="SSF48452">
    <property type="entry name" value="TPR-like"/>
    <property type="match status" value="1"/>
</dbReference>
<accession>A0AAI8CM71</accession>
<proteinExistence type="predicted"/>